<sequence length="131" mass="15087">MTDLTYRPLEEFPPSNGPQHNSVNTWSAQQQLVINMDDAQEYYNARMSDYFAWSLWSFFFHNFFCLGFVAAVYSIKVTALLICFKVKDVGGSRLVKLNPKFPNNLLLCVALYHLSVFVCHTILATVFKQSF</sequence>
<organism evidence="2 3">
    <name type="scientific">Eptatretus burgeri</name>
    <name type="common">Inshore hagfish</name>
    <dbReference type="NCBI Taxonomy" id="7764"/>
    <lineage>
        <taxon>Eukaryota</taxon>
        <taxon>Metazoa</taxon>
        <taxon>Chordata</taxon>
        <taxon>Craniata</taxon>
        <taxon>Vertebrata</taxon>
        <taxon>Cyclostomata</taxon>
        <taxon>Myxini</taxon>
        <taxon>Myxiniformes</taxon>
        <taxon>Myxinidae</taxon>
        <taxon>Eptatretinae</taxon>
        <taxon>Eptatretus</taxon>
    </lineage>
</organism>
<dbReference type="Proteomes" id="UP000694388">
    <property type="component" value="Unplaced"/>
</dbReference>
<dbReference type="InterPro" id="IPR051517">
    <property type="entry name" value="IFITM_antiviral_protein"/>
</dbReference>
<dbReference type="GO" id="GO:0005886">
    <property type="term" value="C:plasma membrane"/>
    <property type="evidence" value="ECO:0007669"/>
    <property type="project" value="TreeGrafter"/>
</dbReference>
<accession>A0A8C4RDI0</accession>
<evidence type="ECO:0000256" key="1">
    <source>
        <dbReference type="SAM" id="Phobius"/>
    </source>
</evidence>
<evidence type="ECO:0000313" key="3">
    <source>
        <dbReference type="Proteomes" id="UP000694388"/>
    </source>
</evidence>
<reference evidence="2" key="1">
    <citation type="submission" date="2025-08" db="UniProtKB">
        <authorList>
            <consortium name="Ensembl"/>
        </authorList>
    </citation>
    <scope>IDENTIFICATION</scope>
</reference>
<keyword evidence="1" id="KW-1133">Transmembrane helix</keyword>
<name>A0A8C4RDI0_EPTBU</name>
<evidence type="ECO:0000313" key="2">
    <source>
        <dbReference type="Ensembl" id="ENSEBUP00000027959.1"/>
    </source>
</evidence>
<keyword evidence="1" id="KW-0472">Membrane</keyword>
<dbReference type="AlphaFoldDB" id="A0A8C4RDI0"/>
<dbReference type="PANTHER" id="PTHR13999:SF10">
    <property type="entry name" value="INTERFERON-INDUCED TRANSMEMBRANE PROTEIN 5"/>
    <property type="match status" value="1"/>
</dbReference>
<reference evidence="2" key="2">
    <citation type="submission" date="2025-09" db="UniProtKB">
        <authorList>
            <consortium name="Ensembl"/>
        </authorList>
    </citation>
    <scope>IDENTIFICATION</scope>
</reference>
<feature type="transmembrane region" description="Helical" evidence="1">
    <location>
        <begin position="58"/>
        <end position="84"/>
    </location>
</feature>
<keyword evidence="3" id="KW-1185">Reference proteome</keyword>
<proteinExistence type="predicted"/>
<keyword evidence="1" id="KW-0812">Transmembrane</keyword>
<dbReference type="PANTHER" id="PTHR13999">
    <property type="entry name" value="INTERFERON INDUCIBLE TRANSMEMBRANE PROTEIN"/>
    <property type="match status" value="1"/>
</dbReference>
<protein>
    <submittedName>
        <fullName evidence="2">Uncharacterized protein</fullName>
    </submittedName>
</protein>
<dbReference type="Ensembl" id="ENSEBUT00000028535.1">
    <property type="protein sequence ID" value="ENSEBUP00000027959.1"/>
    <property type="gene ID" value="ENSEBUG00000017088.1"/>
</dbReference>
<feature type="transmembrane region" description="Helical" evidence="1">
    <location>
        <begin position="105"/>
        <end position="127"/>
    </location>
</feature>